<protein>
    <submittedName>
        <fullName evidence="1">Uncharacterized protein</fullName>
    </submittedName>
</protein>
<evidence type="ECO:0000313" key="1">
    <source>
        <dbReference type="EMBL" id="AEU38323.1"/>
    </source>
</evidence>
<dbReference type="eggNOG" id="COG3391">
    <property type="taxonomic scope" value="Bacteria"/>
</dbReference>
<dbReference type="EMBL" id="CP003130">
    <property type="protein sequence ID" value="AEU38323.1"/>
    <property type="molecule type" value="Genomic_DNA"/>
</dbReference>
<organism evidence="1 2">
    <name type="scientific">Granulicella mallensis (strain ATCC BAA-1857 / DSM 23137 / MP5ACTX8)</name>
    <dbReference type="NCBI Taxonomy" id="682795"/>
    <lineage>
        <taxon>Bacteria</taxon>
        <taxon>Pseudomonadati</taxon>
        <taxon>Acidobacteriota</taxon>
        <taxon>Terriglobia</taxon>
        <taxon>Terriglobales</taxon>
        <taxon>Acidobacteriaceae</taxon>
        <taxon>Granulicella</taxon>
    </lineage>
</organism>
<reference evidence="1 2" key="1">
    <citation type="submission" date="2011-11" db="EMBL/GenBank/DDBJ databases">
        <title>Complete sequence of Granulicella mallensis MP5ACTX8.</title>
        <authorList>
            <consortium name="US DOE Joint Genome Institute"/>
            <person name="Lucas S."/>
            <person name="Copeland A."/>
            <person name="Lapidus A."/>
            <person name="Cheng J.-F."/>
            <person name="Goodwin L."/>
            <person name="Pitluck S."/>
            <person name="Peters L."/>
            <person name="Lu M."/>
            <person name="Detter J.C."/>
            <person name="Han C."/>
            <person name="Tapia R."/>
            <person name="Land M."/>
            <person name="Hauser L."/>
            <person name="Kyrpides N."/>
            <person name="Ivanova N."/>
            <person name="Mikhailova N."/>
            <person name="Pagani I."/>
            <person name="Rawat S."/>
            <person name="Mannisto M."/>
            <person name="Haggblom M."/>
            <person name="Woyke T."/>
        </authorList>
    </citation>
    <scope>NUCLEOTIDE SEQUENCE [LARGE SCALE GENOMIC DNA]</scope>
    <source>
        <strain evidence="2">ATCC BAA-1857 / DSM 23137 / MP5ACTX8</strain>
    </source>
</reference>
<proteinExistence type="predicted"/>
<sequence>MEAATWAHARRAQHKTTVPVWENLGKNRRLSFLSVASVLGVAFVPGLSGCSANFGDVSTASTQTAMHIRGLVHGGQQPISGTHVYMYAASTVAYGGSGIAPTSGPTGNASTSLLTSSTGNPADTNGNFYVTTDAGGTFDINGAFACSSGQQVYL</sequence>
<evidence type="ECO:0000313" key="2">
    <source>
        <dbReference type="Proteomes" id="UP000007113"/>
    </source>
</evidence>
<gene>
    <name evidence="1" type="ordered locus">AciX8_4041</name>
</gene>
<dbReference type="HOGENOM" id="CLU_1701777_0_0_0"/>
<keyword evidence="2" id="KW-1185">Reference proteome</keyword>
<dbReference type="Proteomes" id="UP000007113">
    <property type="component" value="Chromosome"/>
</dbReference>
<name>G8NPY9_GRAMM</name>
<accession>G8NPY9</accession>
<dbReference type="KEGG" id="gma:AciX8_4041"/>
<dbReference type="AlphaFoldDB" id="G8NPY9"/>
<dbReference type="STRING" id="682795.AciX8_4041"/>